<dbReference type="Pfam" id="PF01476">
    <property type="entry name" value="LysM"/>
    <property type="match status" value="1"/>
</dbReference>
<feature type="domain" description="LysM" evidence="1">
    <location>
        <begin position="57"/>
        <end position="107"/>
    </location>
</feature>
<dbReference type="EMBL" id="DWWS01000036">
    <property type="protein sequence ID" value="HJC24051.1"/>
    <property type="molecule type" value="Genomic_DNA"/>
</dbReference>
<proteinExistence type="predicted"/>
<dbReference type="AlphaFoldDB" id="A0A9D2NGZ2"/>
<sequence length="116" mass="13419">MRAEDRIRRNRIRRQLQLRRRIALFSAAVLLILSLAGGSFIVKAQDASCGAIYKYYTSIRIEEGDSLWSIASAHADGFESRQAFMQEVIRINHLLDSDIHKGDYLIIPYYSPEFRQ</sequence>
<reference evidence="2" key="2">
    <citation type="submission" date="2021-04" db="EMBL/GenBank/DDBJ databases">
        <authorList>
            <person name="Gilroy R."/>
        </authorList>
    </citation>
    <scope>NUCLEOTIDE SEQUENCE</scope>
    <source>
        <strain evidence="2">USAMLcec2-132</strain>
    </source>
</reference>
<organism evidence="2 3">
    <name type="scientific">Candidatus Eisenbergiella merdavium</name>
    <dbReference type="NCBI Taxonomy" id="2838551"/>
    <lineage>
        <taxon>Bacteria</taxon>
        <taxon>Bacillati</taxon>
        <taxon>Bacillota</taxon>
        <taxon>Clostridia</taxon>
        <taxon>Lachnospirales</taxon>
        <taxon>Lachnospiraceae</taxon>
        <taxon>Eisenbergiella</taxon>
    </lineage>
</organism>
<dbReference type="CDD" id="cd00118">
    <property type="entry name" value="LysM"/>
    <property type="match status" value="1"/>
</dbReference>
<dbReference type="PROSITE" id="PS51782">
    <property type="entry name" value="LYSM"/>
    <property type="match status" value="1"/>
</dbReference>
<dbReference type="Gene3D" id="3.10.350.10">
    <property type="entry name" value="LysM domain"/>
    <property type="match status" value="1"/>
</dbReference>
<comment type="caution">
    <text evidence="2">The sequence shown here is derived from an EMBL/GenBank/DDBJ whole genome shotgun (WGS) entry which is preliminary data.</text>
</comment>
<gene>
    <name evidence="2" type="ORF">H9761_10135</name>
</gene>
<accession>A0A9D2NGZ2</accession>
<dbReference type="SUPFAM" id="SSF54106">
    <property type="entry name" value="LysM domain"/>
    <property type="match status" value="1"/>
</dbReference>
<evidence type="ECO:0000259" key="1">
    <source>
        <dbReference type="PROSITE" id="PS51782"/>
    </source>
</evidence>
<dbReference type="InterPro" id="IPR018392">
    <property type="entry name" value="LysM"/>
</dbReference>
<evidence type="ECO:0000313" key="2">
    <source>
        <dbReference type="EMBL" id="HJC24051.1"/>
    </source>
</evidence>
<dbReference type="Proteomes" id="UP000823891">
    <property type="component" value="Unassembled WGS sequence"/>
</dbReference>
<protein>
    <submittedName>
        <fullName evidence="2">LysM peptidoglycan-binding domain-containing protein</fullName>
    </submittedName>
</protein>
<name>A0A9D2NGZ2_9FIRM</name>
<reference evidence="2" key="1">
    <citation type="journal article" date="2021" name="PeerJ">
        <title>Extensive microbial diversity within the chicken gut microbiome revealed by metagenomics and culture.</title>
        <authorList>
            <person name="Gilroy R."/>
            <person name="Ravi A."/>
            <person name="Getino M."/>
            <person name="Pursley I."/>
            <person name="Horton D.L."/>
            <person name="Alikhan N.F."/>
            <person name="Baker D."/>
            <person name="Gharbi K."/>
            <person name="Hall N."/>
            <person name="Watson M."/>
            <person name="Adriaenssens E.M."/>
            <person name="Foster-Nyarko E."/>
            <person name="Jarju S."/>
            <person name="Secka A."/>
            <person name="Antonio M."/>
            <person name="Oren A."/>
            <person name="Chaudhuri R.R."/>
            <person name="La Ragione R."/>
            <person name="Hildebrand F."/>
            <person name="Pallen M.J."/>
        </authorList>
    </citation>
    <scope>NUCLEOTIDE SEQUENCE</scope>
    <source>
        <strain evidence="2">USAMLcec2-132</strain>
    </source>
</reference>
<evidence type="ECO:0000313" key="3">
    <source>
        <dbReference type="Proteomes" id="UP000823891"/>
    </source>
</evidence>
<dbReference type="InterPro" id="IPR036779">
    <property type="entry name" value="LysM_dom_sf"/>
</dbReference>